<evidence type="ECO:0000256" key="2">
    <source>
        <dbReference type="ARBA" id="ARBA00023125"/>
    </source>
</evidence>
<dbReference type="PROSITE" id="PS01124">
    <property type="entry name" value="HTH_ARAC_FAMILY_2"/>
    <property type="match status" value="1"/>
</dbReference>
<dbReference type="SMART" id="SM00342">
    <property type="entry name" value="HTH_ARAC"/>
    <property type="match status" value="1"/>
</dbReference>
<keyword evidence="6" id="KW-1185">Reference proteome</keyword>
<evidence type="ECO:0000313" key="5">
    <source>
        <dbReference type="EMBL" id="MFC3811297.1"/>
    </source>
</evidence>
<evidence type="ECO:0000256" key="1">
    <source>
        <dbReference type="ARBA" id="ARBA00023015"/>
    </source>
</evidence>
<dbReference type="InterPro" id="IPR050204">
    <property type="entry name" value="AraC_XylS_family_regulators"/>
</dbReference>
<dbReference type="PANTHER" id="PTHR46796:SF13">
    <property type="entry name" value="HTH-TYPE TRANSCRIPTIONAL ACTIVATOR RHAS"/>
    <property type="match status" value="1"/>
</dbReference>
<dbReference type="Gene3D" id="1.10.10.60">
    <property type="entry name" value="Homeodomain-like"/>
    <property type="match status" value="1"/>
</dbReference>
<dbReference type="InterPro" id="IPR046532">
    <property type="entry name" value="DUF6597"/>
</dbReference>
<dbReference type="Pfam" id="PF12833">
    <property type="entry name" value="HTH_18"/>
    <property type="match status" value="1"/>
</dbReference>
<dbReference type="Pfam" id="PF20240">
    <property type="entry name" value="DUF6597"/>
    <property type="match status" value="1"/>
</dbReference>
<keyword evidence="2" id="KW-0238">DNA-binding</keyword>
<comment type="caution">
    <text evidence="5">The sequence shown here is derived from an EMBL/GenBank/DDBJ whole genome shotgun (WGS) entry which is preliminary data.</text>
</comment>
<protein>
    <submittedName>
        <fullName evidence="5">Helix-turn-helix domain-containing protein</fullName>
    </submittedName>
</protein>
<dbReference type="EMBL" id="JBHRYQ010000001">
    <property type="protein sequence ID" value="MFC3811297.1"/>
    <property type="molecule type" value="Genomic_DNA"/>
</dbReference>
<gene>
    <name evidence="5" type="ORF">ACFOOI_11595</name>
</gene>
<feature type="domain" description="HTH araC/xylS-type" evidence="4">
    <location>
        <begin position="161"/>
        <end position="262"/>
    </location>
</feature>
<reference evidence="6" key="1">
    <citation type="journal article" date="2019" name="Int. J. Syst. Evol. Microbiol.">
        <title>The Global Catalogue of Microorganisms (GCM) 10K type strain sequencing project: providing services to taxonomists for standard genome sequencing and annotation.</title>
        <authorList>
            <consortium name="The Broad Institute Genomics Platform"/>
            <consortium name="The Broad Institute Genome Sequencing Center for Infectious Disease"/>
            <person name="Wu L."/>
            <person name="Ma J."/>
        </authorList>
    </citation>
    <scope>NUCLEOTIDE SEQUENCE [LARGE SCALE GENOMIC DNA]</scope>
    <source>
        <strain evidence="6">CECT 7956</strain>
    </source>
</reference>
<dbReference type="InterPro" id="IPR018060">
    <property type="entry name" value="HTH_AraC"/>
</dbReference>
<dbReference type="RefSeq" id="WP_379838138.1">
    <property type="nucleotide sequence ID" value="NZ_JBHRYQ010000001.1"/>
</dbReference>
<dbReference type="PANTHER" id="PTHR46796">
    <property type="entry name" value="HTH-TYPE TRANSCRIPTIONAL ACTIVATOR RHAS-RELATED"/>
    <property type="match status" value="1"/>
</dbReference>
<evidence type="ECO:0000256" key="3">
    <source>
        <dbReference type="ARBA" id="ARBA00023163"/>
    </source>
</evidence>
<accession>A0ABV7YZA5</accession>
<dbReference type="Proteomes" id="UP001595616">
    <property type="component" value="Unassembled WGS sequence"/>
</dbReference>
<name>A0ABV7YZA5_9BACT</name>
<evidence type="ECO:0000259" key="4">
    <source>
        <dbReference type="PROSITE" id="PS01124"/>
    </source>
</evidence>
<keyword evidence="3" id="KW-0804">Transcription</keyword>
<evidence type="ECO:0000313" key="6">
    <source>
        <dbReference type="Proteomes" id="UP001595616"/>
    </source>
</evidence>
<proteinExistence type="predicted"/>
<sequence>MFHNIYKPHPALLEYVNNIMVFRFELDPYLPRPEFSFPPLPEQCLYFYPFESPDSEYLTLNKKVKLAKNIVVGPQVNRIKLKMHHSNFTVKVGFQPGGLYRLMGVSMNEFPLDESLDSAYVLDKEISSINEQMAEVQNPDKLKEIIEVFLIKKLKVLKNRLPIDQVLPLVLKENGLVHVDHIAELACVSSRQLERLFLQRVGVSPKFFVRQCRFAKAWVMKENLPNLKWTQIAHSCGYFDQMHLIRDFKVFCGVLPKVIENEFNAAPFLLKNQVFY</sequence>
<keyword evidence="1" id="KW-0805">Transcription regulation</keyword>
<organism evidence="5 6">
    <name type="scientific">Lacihabitans lacunae</name>
    <dbReference type="NCBI Taxonomy" id="1028214"/>
    <lineage>
        <taxon>Bacteria</taxon>
        <taxon>Pseudomonadati</taxon>
        <taxon>Bacteroidota</taxon>
        <taxon>Cytophagia</taxon>
        <taxon>Cytophagales</taxon>
        <taxon>Leadbetterellaceae</taxon>
        <taxon>Lacihabitans</taxon>
    </lineage>
</organism>